<dbReference type="KEGG" id="erz:ER308_02750"/>
<sequence>MAEGNGEVVWQAARLIPTAGIGGAREQEQRATSTLLAVMSGVPGFGRELLAGLGAPRGKVEAYTEVPFTDEQGKTVRPDGVIVATRGKRRWSVLVEVKTRNNTASAEQVTSYLDVARREGFDGVLVIDNHILGGPDDVPVEVPKKKLRSVSLWQLSWWRILTEAIIQHDHRGIEDTEQQWILRELIAYLLHENSGAGEFDDMGPSWTKVRDGARRDALNAKQPEVADIARRWEQFVHYVALGMTQDLGRDVVPERSKKPLDERLADTRSELAEHGTLSMSLKVPDAVGLVALTADMRARMVTSSVGIKAPREGKPTTQVNWILRQLRDAPDDLRIETKFVRTSKSTTVLLGDVRDKPKHVLLADDPKREPREFALSLARPMGTKKTTGPGAFITDTRQQAIDFYRDLVQHLSDWQPSAPRMRSTRSSATDEHDADSDSDSDTSGEWHAPPPDQPPDHDTASSSEPAGTDQ</sequence>
<dbReference type="AlphaFoldDB" id="A0A411YBL3"/>
<dbReference type="EMBL" id="CP036402">
    <property type="protein sequence ID" value="QBI18590.1"/>
    <property type="molecule type" value="Genomic_DNA"/>
</dbReference>
<reference evidence="2 3" key="1">
    <citation type="submission" date="2019-01" db="EMBL/GenBank/DDBJ databases">
        <title>Egibacter rhizosphaerae EGI 80759T.</title>
        <authorList>
            <person name="Chen D.-D."/>
            <person name="Tian Y."/>
            <person name="Jiao J.-Y."/>
            <person name="Zhang X.-T."/>
            <person name="Zhang Y.-G."/>
            <person name="Zhang Y."/>
            <person name="Xiao M."/>
            <person name="Shu W.-S."/>
            <person name="Li W.-J."/>
        </authorList>
    </citation>
    <scope>NUCLEOTIDE SEQUENCE [LARGE SCALE GENOMIC DNA]</scope>
    <source>
        <strain evidence="2 3">EGI 80759</strain>
    </source>
</reference>
<dbReference type="Proteomes" id="UP000291469">
    <property type="component" value="Chromosome"/>
</dbReference>
<evidence type="ECO:0000256" key="1">
    <source>
        <dbReference type="SAM" id="MobiDB-lite"/>
    </source>
</evidence>
<feature type="region of interest" description="Disordered" evidence="1">
    <location>
        <begin position="414"/>
        <end position="470"/>
    </location>
</feature>
<evidence type="ECO:0000313" key="2">
    <source>
        <dbReference type="EMBL" id="QBI18590.1"/>
    </source>
</evidence>
<evidence type="ECO:0000313" key="3">
    <source>
        <dbReference type="Proteomes" id="UP000291469"/>
    </source>
</evidence>
<feature type="compositionally biased region" description="Polar residues" evidence="1">
    <location>
        <begin position="460"/>
        <end position="470"/>
    </location>
</feature>
<proteinExistence type="predicted"/>
<protein>
    <submittedName>
        <fullName evidence="2">Stress response protein</fullName>
    </submittedName>
</protein>
<dbReference type="RefSeq" id="WP_131153588.1">
    <property type="nucleotide sequence ID" value="NZ_CP036402.1"/>
</dbReference>
<accession>A0A411YBL3</accession>
<feature type="compositionally biased region" description="Acidic residues" evidence="1">
    <location>
        <begin position="432"/>
        <end position="442"/>
    </location>
</feature>
<gene>
    <name evidence="2" type="ORF">ER308_02750</name>
</gene>
<dbReference type="OrthoDB" id="56224at2"/>
<organism evidence="2 3">
    <name type="scientific">Egibacter rhizosphaerae</name>
    <dbReference type="NCBI Taxonomy" id="1670831"/>
    <lineage>
        <taxon>Bacteria</taxon>
        <taxon>Bacillati</taxon>
        <taxon>Actinomycetota</taxon>
        <taxon>Nitriliruptoria</taxon>
        <taxon>Egibacterales</taxon>
        <taxon>Egibacteraceae</taxon>
        <taxon>Egibacter</taxon>
    </lineage>
</organism>
<keyword evidence="3" id="KW-1185">Reference proteome</keyword>
<name>A0A411YBL3_9ACTN</name>